<evidence type="ECO:0008006" key="4">
    <source>
        <dbReference type="Google" id="ProtNLM"/>
    </source>
</evidence>
<protein>
    <recommendedName>
        <fullName evidence="4">Tim44-like domain-containing protein</fullName>
    </recommendedName>
</protein>
<gene>
    <name evidence="2" type="ORF">AB1Y20_013390</name>
</gene>
<dbReference type="AlphaFoldDB" id="A0AB34IIY7"/>
<organism evidence="2 3">
    <name type="scientific">Prymnesium parvum</name>
    <name type="common">Toxic golden alga</name>
    <dbReference type="NCBI Taxonomy" id="97485"/>
    <lineage>
        <taxon>Eukaryota</taxon>
        <taxon>Haptista</taxon>
        <taxon>Haptophyta</taxon>
        <taxon>Prymnesiophyceae</taxon>
        <taxon>Prymnesiales</taxon>
        <taxon>Prymnesiaceae</taxon>
        <taxon>Prymnesium</taxon>
    </lineage>
</organism>
<feature type="compositionally biased region" description="Basic and acidic residues" evidence="1">
    <location>
        <begin position="339"/>
        <end position="356"/>
    </location>
</feature>
<proteinExistence type="predicted"/>
<evidence type="ECO:0000313" key="2">
    <source>
        <dbReference type="EMBL" id="KAL1498866.1"/>
    </source>
</evidence>
<evidence type="ECO:0000256" key="1">
    <source>
        <dbReference type="SAM" id="MobiDB-lite"/>
    </source>
</evidence>
<reference evidence="2 3" key="1">
    <citation type="journal article" date="2024" name="Science">
        <title>Giant polyketide synthase enzymes in the biosynthesis of giant marine polyether toxins.</title>
        <authorList>
            <person name="Fallon T.R."/>
            <person name="Shende V.V."/>
            <person name="Wierzbicki I.H."/>
            <person name="Pendleton A.L."/>
            <person name="Watervoot N.F."/>
            <person name="Auber R.P."/>
            <person name="Gonzalez D.J."/>
            <person name="Wisecaver J.H."/>
            <person name="Moore B.S."/>
        </authorList>
    </citation>
    <scope>NUCLEOTIDE SEQUENCE [LARGE SCALE GENOMIC DNA]</scope>
    <source>
        <strain evidence="2 3">12B1</strain>
    </source>
</reference>
<evidence type="ECO:0000313" key="3">
    <source>
        <dbReference type="Proteomes" id="UP001515480"/>
    </source>
</evidence>
<sequence>MRIAAARRAWTAAALPRSLARAPRRDGARASMCTVPDTVPHWGGLGRTEEEINGMAAELRANYLKRVDTEAGLHAYVARTQNYLANPRYWFGGSTEKLEELLREYEAKLKETISSEHAALLDGIEDAYRAVVDEFTSEEPDFDRFVENGAMGEECAELLSEILSVWTDEGLRPVIDIDHVKTEIVSLRYGHANGRSGMNLTVLITSREAHRTVPAASAAAGARAKETATATAEAKSEAKHEYRDVSQLWHLTAEITPEQMLVSMARKRTEPFVPSNPEWELTDINFICFRMEVPAEPPEPEEMFKETMVQMISATLVMATITYAIYRAAKSSKLSTPPELRKPLAKEREGVQKTESNEETVPRNQWGDAS</sequence>
<keyword evidence="3" id="KW-1185">Reference proteome</keyword>
<dbReference type="EMBL" id="JBGBPQ010000026">
    <property type="protein sequence ID" value="KAL1498866.1"/>
    <property type="molecule type" value="Genomic_DNA"/>
</dbReference>
<comment type="caution">
    <text evidence="2">The sequence shown here is derived from an EMBL/GenBank/DDBJ whole genome shotgun (WGS) entry which is preliminary data.</text>
</comment>
<feature type="region of interest" description="Disordered" evidence="1">
    <location>
        <begin position="332"/>
        <end position="370"/>
    </location>
</feature>
<dbReference type="Proteomes" id="UP001515480">
    <property type="component" value="Unassembled WGS sequence"/>
</dbReference>
<accession>A0AB34IIY7</accession>
<name>A0AB34IIY7_PRYPA</name>